<proteinExistence type="predicted"/>
<evidence type="ECO:0008006" key="3">
    <source>
        <dbReference type="Google" id="ProtNLM"/>
    </source>
</evidence>
<sequence>MIDTSDTVQDEFAKVVWCLKNQQPLAKPVVIMVHEDSCPACTAGKDNLKALADNGYRDKVDFYLSTFHTFQELSLSPEVNVIPTQLLFDCQGSLQLLATGASVEQLRKALEGIFPAH</sequence>
<dbReference type="AlphaFoldDB" id="A0A411MNP7"/>
<gene>
    <name evidence="1" type="ORF">EXN22_23030</name>
</gene>
<dbReference type="KEGG" id="ptk:EXN22_23030"/>
<reference evidence="1 2" key="1">
    <citation type="submission" date="2019-02" db="EMBL/GenBank/DDBJ databases">
        <title>Complete genome sequence of Pseudomonas sp. SNU WT1 isolated from rainbow trout.</title>
        <authorList>
            <person name="Oh W.T."/>
            <person name="Park S.C."/>
        </authorList>
    </citation>
    <scope>NUCLEOTIDE SEQUENCE [LARGE SCALE GENOMIC DNA]</scope>
    <source>
        <strain evidence="1 2">SNU WT1</strain>
    </source>
</reference>
<dbReference type="Proteomes" id="UP000291130">
    <property type="component" value="Chromosome"/>
</dbReference>
<protein>
    <recommendedName>
        <fullName evidence="3">Thioredoxin family protein</fullName>
    </recommendedName>
</protein>
<dbReference type="SUPFAM" id="SSF52833">
    <property type="entry name" value="Thioredoxin-like"/>
    <property type="match status" value="1"/>
</dbReference>
<evidence type="ECO:0000313" key="1">
    <source>
        <dbReference type="EMBL" id="QBF28423.1"/>
    </source>
</evidence>
<keyword evidence="2" id="KW-1185">Reference proteome</keyword>
<evidence type="ECO:0000313" key="2">
    <source>
        <dbReference type="Proteomes" id="UP000291130"/>
    </source>
</evidence>
<accession>A0A411MNP7</accession>
<dbReference type="OrthoDB" id="6981742at2"/>
<organism evidence="1 2">
    <name type="scientific">Pseudomonas tructae</name>
    <dbReference type="NCBI Taxonomy" id="2518644"/>
    <lineage>
        <taxon>Bacteria</taxon>
        <taxon>Pseudomonadati</taxon>
        <taxon>Pseudomonadota</taxon>
        <taxon>Gammaproteobacteria</taxon>
        <taxon>Pseudomonadales</taxon>
        <taxon>Pseudomonadaceae</taxon>
        <taxon>Pseudomonas</taxon>
    </lineage>
</organism>
<dbReference type="InterPro" id="IPR036249">
    <property type="entry name" value="Thioredoxin-like_sf"/>
</dbReference>
<dbReference type="RefSeq" id="WP_130266221.1">
    <property type="nucleotide sequence ID" value="NZ_CP035952.1"/>
</dbReference>
<dbReference type="Gene3D" id="3.40.30.10">
    <property type="entry name" value="Glutaredoxin"/>
    <property type="match status" value="1"/>
</dbReference>
<dbReference type="EMBL" id="CP035952">
    <property type="protein sequence ID" value="QBF28423.1"/>
    <property type="molecule type" value="Genomic_DNA"/>
</dbReference>
<name>A0A411MNP7_9PSED</name>